<protein>
    <submittedName>
        <fullName evidence="2">Uncharacterized protein</fullName>
    </submittedName>
</protein>
<organism evidence="2 3">
    <name type="scientific">Coregonus suidteri</name>
    <dbReference type="NCBI Taxonomy" id="861788"/>
    <lineage>
        <taxon>Eukaryota</taxon>
        <taxon>Metazoa</taxon>
        <taxon>Chordata</taxon>
        <taxon>Craniata</taxon>
        <taxon>Vertebrata</taxon>
        <taxon>Euteleostomi</taxon>
        <taxon>Actinopterygii</taxon>
        <taxon>Neopterygii</taxon>
        <taxon>Teleostei</taxon>
        <taxon>Protacanthopterygii</taxon>
        <taxon>Salmoniformes</taxon>
        <taxon>Salmonidae</taxon>
        <taxon>Coregoninae</taxon>
        <taxon>Coregonus</taxon>
    </lineage>
</organism>
<evidence type="ECO:0000256" key="1">
    <source>
        <dbReference type="SAM" id="MobiDB-lite"/>
    </source>
</evidence>
<proteinExistence type="predicted"/>
<keyword evidence="3" id="KW-1185">Reference proteome</keyword>
<reference evidence="2 3" key="1">
    <citation type="submission" date="2021-04" db="EMBL/GenBank/DDBJ databases">
        <authorList>
            <person name="De Guttry C."/>
            <person name="Zahm M."/>
            <person name="Klopp C."/>
            <person name="Cabau C."/>
            <person name="Louis A."/>
            <person name="Berthelot C."/>
            <person name="Parey E."/>
            <person name="Roest Crollius H."/>
            <person name="Montfort J."/>
            <person name="Robinson-Rechavi M."/>
            <person name="Bucao C."/>
            <person name="Bouchez O."/>
            <person name="Gislard M."/>
            <person name="Lluch J."/>
            <person name="Milhes M."/>
            <person name="Lampietro C."/>
            <person name="Lopez Roques C."/>
            <person name="Donnadieu C."/>
            <person name="Braasch I."/>
            <person name="Desvignes T."/>
            <person name="Postlethwait J."/>
            <person name="Bobe J."/>
            <person name="Wedekind C."/>
            <person name="Guiguen Y."/>
        </authorList>
    </citation>
    <scope>NUCLEOTIDE SEQUENCE [LARGE SCALE GENOMIC DNA]</scope>
    <source>
        <strain evidence="2">Cs_M1</strain>
        <tissue evidence="2">Blood</tissue>
    </source>
</reference>
<dbReference type="EMBL" id="JAGTTL010000005">
    <property type="protein sequence ID" value="KAK6322225.1"/>
    <property type="molecule type" value="Genomic_DNA"/>
</dbReference>
<feature type="region of interest" description="Disordered" evidence="1">
    <location>
        <begin position="140"/>
        <end position="164"/>
    </location>
</feature>
<evidence type="ECO:0000313" key="3">
    <source>
        <dbReference type="Proteomes" id="UP001356427"/>
    </source>
</evidence>
<accession>A0AAN8MEI7</accession>
<comment type="caution">
    <text evidence="2">The sequence shown here is derived from an EMBL/GenBank/DDBJ whole genome shotgun (WGS) entry which is preliminary data.</text>
</comment>
<sequence>MPEAKPLPESGSSEPVEPAVDEAPPSEPSSDPVSVEEGVPSEVESAPQSTTEVATAEGSIDTEPAAAQPEAAAVVEQEAVETALVPAVEAVRAPVEEVAAPPPAAEETAPRPAPVEEAVPPAPTEEESVIVIVTDGKPTFAPDPKLGVLGQASPEDEDLYSTRG</sequence>
<feature type="region of interest" description="Disordered" evidence="1">
    <location>
        <begin position="98"/>
        <end position="126"/>
    </location>
</feature>
<dbReference type="AlphaFoldDB" id="A0AAN8MEI7"/>
<dbReference type="Proteomes" id="UP001356427">
    <property type="component" value="Unassembled WGS sequence"/>
</dbReference>
<feature type="region of interest" description="Disordered" evidence="1">
    <location>
        <begin position="1"/>
        <end position="74"/>
    </location>
</feature>
<evidence type="ECO:0000313" key="2">
    <source>
        <dbReference type="EMBL" id="KAK6322225.1"/>
    </source>
</evidence>
<gene>
    <name evidence="2" type="ORF">J4Q44_G00070170</name>
</gene>
<name>A0AAN8MEI7_9TELE</name>
<feature type="compositionally biased region" description="Low complexity" evidence="1">
    <location>
        <begin position="62"/>
        <end position="74"/>
    </location>
</feature>
<feature type="compositionally biased region" description="Low complexity" evidence="1">
    <location>
        <begin position="13"/>
        <end position="47"/>
    </location>
</feature>
<feature type="compositionally biased region" description="Acidic residues" evidence="1">
    <location>
        <begin position="154"/>
        <end position="164"/>
    </location>
</feature>